<feature type="domain" description="Pyrrolo-quinoline quinone repeat" evidence="2">
    <location>
        <begin position="349"/>
        <end position="476"/>
    </location>
</feature>
<dbReference type="EMBL" id="BPFH01000001">
    <property type="protein sequence ID" value="GIT94192.1"/>
    <property type="molecule type" value="Genomic_DNA"/>
</dbReference>
<dbReference type="PANTHER" id="PTHR34512">
    <property type="entry name" value="CELL SURFACE PROTEIN"/>
    <property type="match status" value="1"/>
</dbReference>
<keyword evidence="4" id="KW-1185">Reference proteome</keyword>
<dbReference type="SUPFAM" id="SSF50998">
    <property type="entry name" value="Quinoprotein alcohol dehydrogenase-like"/>
    <property type="match status" value="1"/>
</dbReference>
<organism evidence="3 4">
    <name type="scientific">Jannaschia pagri</name>
    <dbReference type="NCBI Taxonomy" id="2829797"/>
    <lineage>
        <taxon>Bacteria</taxon>
        <taxon>Pseudomonadati</taxon>
        <taxon>Pseudomonadota</taxon>
        <taxon>Alphaproteobacteria</taxon>
        <taxon>Rhodobacterales</taxon>
        <taxon>Roseobacteraceae</taxon>
        <taxon>Jannaschia</taxon>
    </lineage>
</organism>
<evidence type="ECO:0000259" key="2">
    <source>
        <dbReference type="Pfam" id="PF13360"/>
    </source>
</evidence>
<evidence type="ECO:0000313" key="4">
    <source>
        <dbReference type="Proteomes" id="UP000786693"/>
    </source>
</evidence>
<dbReference type="InterPro" id="IPR002372">
    <property type="entry name" value="PQQ_rpt_dom"/>
</dbReference>
<sequence length="495" mass="53347">MIKRWFLGGLCALWAGMSHAQSLAVDIAGPATPFVDPRTVGRPFPGAQATGLLGFRGNPTRTYYGSGPLPQRPKVLWRVGPFCGPSTDQQGTRTWCGTGWTGQPVVWDRGPRTEVIFGAYDHRVHFLNAENGQPVRPAFKTGDIIKGSVALDPTGEPILYMGSRDNYLRALRLDPTRAVELWKLSSVSGDGVWNNDWDASPLILGDYLFTGSENSWFYVVDLNRGRDLSGAATLSPKVINRIPGFTNTLFQKIGDRMVSIENSATALGGNVYFANSGGLVQGYDMAALISGSSRSDALRFSYFAGDDIDASLVATSNGMLIVAIEDERRPSADKARSGDLLMLDPSKPADPVVWTLDIPGRTGGKGGLWATPALHGNYLYVPTHVGGLLTVEADTGRVTSELPLPWHGWSSPVVIEGQLLVATCEGDLIAYDLVDPAKPTETWRFRPSGAGCWESTPAVWNGVIYFGNRNGFVYAIGESAPADARSILIAEAPLQ</sequence>
<dbReference type="Pfam" id="PF13360">
    <property type="entry name" value="PQQ_2"/>
    <property type="match status" value="1"/>
</dbReference>
<name>A0ABQ4NIE8_9RHOB</name>
<feature type="chain" id="PRO_5046776855" description="Pyrrolo-quinoline quinone repeat domain-containing protein" evidence="1">
    <location>
        <begin position="21"/>
        <end position="495"/>
    </location>
</feature>
<dbReference type="Gene3D" id="2.130.10.10">
    <property type="entry name" value="YVTN repeat-like/Quinoprotein amine dehydrogenase"/>
    <property type="match status" value="2"/>
</dbReference>
<accession>A0ABQ4NIE8</accession>
<dbReference type="Proteomes" id="UP000786693">
    <property type="component" value="Unassembled WGS sequence"/>
</dbReference>
<feature type="signal peptide" evidence="1">
    <location>
        <begin position="1"/>
        <end position="20"/>
    </location>
</feature>
<evidence type="ECO:0000256" key="1">
    <source>
        <dbReference type="SAM" id="SignalP"/>
    </source>
</evidence>
<comment type="caution">
    <text evidence="3">The sequence shown here is derived from an EMBL/GenBank/DDBJ whole genome shotgun (WGS) entry which is preliminary data.</text>
</comment>
<reference evidence="3 4" key="1">
    <citation type="submission" date="2021-05" db="EMBL/GenBank/DDBJ databases">
        <title>Bacteria Genome sequencing.</title>
        <authorList>
            <person name="Takabe Y."/>
            <person name="Nakajima Y."/>
            <person name="Suzuki S."/>
            <person name="Shiozaki T."/>
        </authorList>
    </citation>
    <scope>NUCLEOTIDE SEQUENCE [LARGE SCALE GENOMIC DNA]</scope>
    <source>
        <strain evidence="3 4">AI_62</strain>
    </source>
</reference>
<evidence type="ECO:0000313" key="3">
    <source>
        <dbReference type="EMBL" id="GIT94192.1"/>
    </source>
</evidence>
<dbReference type="SUPFAM" id="SSF50969">
    <property type="entry name" value="YVTN repeat-like/Quinoprotein amine dehydrogenase"/>
    <property type="match status" value="1"/>
</dbReference>
<dbReference type="InterPro" id="IPR011044">
    <property type="entry name" value="Quino_amine_DH_bsu"/>
</dbReference>
<proteinExistence type="predicted"/>
<gene>
    <name evidence="3" type="ORF">JANAI62_08150</name>
</gene>
<keyword evidence="1" id="KW-0732">Signal</keyword>
<protein>
    <recommendedName>
        <fullName evidence="2">Pyrrolo-quinoline quinone repeat domain-containing protein</fullName>
    </recommendedName>
</protein>
<dbReference type="InterPro" id="IPR015943">
    <property type="entry name" value="WD40/YVTN_repeat-like_dom_sf"/>
</dbReference>
<dbReference type="InterPro" id="IPR011047">
    <property type="entry name" value="Quinoprotein_ADH-like_sf"/>
</dbReference>
<dbReference type="PANTHER" id="PTHR34512:SF30">
    <property type="entry name" value="OUTER MEMBRANE PROTEIN ASSEMBLY FACTOR BAMB"/>
    <property type="match status" value="1"/>
</dbReference>